<feature type="chain" id="PRO_5010178642" evidence="1">
    <location>
        <begin position="25"/>
        <end position="301"/>
    </location>
</feature>
<sequence length="301" mass="34533">MKLLLLLIPGLCLLWGLPDPSADAVFPAEMVSFTPYAGNPVFTGTGEPATWDHTIRERGYILHEGKTWHMWYTGYRKGSDDKTKLLGYATSADGLHWTRYPANPIHQGLWVEDMCVLKDGNTWYMAAESRDDIAHLLTSADRIHWQDQGAIDIRYKNGQPLSKGAYGTPTLWKEGKRWYLFYERNDEAVWLATSTDLKTWTNVQDEPVLDKGPDAYDRFAVAMNQVVRYKGRYYAYYHASAFKDWREWSVNVAVSTDLIHWKKYPGNPVMGNNASSGILVSDGGKYRLYTMHPEVRVYFPK</sequence>
<dbReference type="AlphaFoldDB" id="A0A1S2VRF3"/>
<evidence type="ECO:0000313" key="2">
    <source>
        <dbReference type="EMBL" id="OIN60408.1"/>
    </source>
</evidence>
<dbReference type="PANTHER" id="PTHR35279">
    <property type="match status" value="1"/>
</dbReference>
<evidence type="ECO:0000256" key="1">
    <source>
        <dbReference type="SAM" id="SignalP"/>
    </source>
</evidence>
<dbReference type="RefSeq" id="WP_071502202.1">
    <property type="nucleotide sequence ID" value="NZ_MORL01000002.1"/>
</dbReference>
<name>A0A1S2VRF3_9BACT</name>
<keyword evidence="1" id="KW-0732">Signal</keyword>
<gene>
    <name evidence="2" type="ORF">BLX24_06185</name>
</gene>
<comment type="caution">
    <text evidence="2">The sequence shown here is derived from an EMBL/GenBank/DDBJ whole genome shotgun (WGS) entry which is preliminary data.</text>
</comment>
<keyword evidence="3" id="KW-1185">Reference proteome</keyword>
<dbReference type="PANTHER" id="PTHR35279:SF1">
    <property type="entry name" value="ARABINANASE_LEVANSUCRASE_INVERTASE"/>
    <property type="match status" value="1"/>
</dbReference>
<feature type="signal peptide" evidence="1">
    <location>
        <begin position="1"/>
        <end position="24"/>
    </location>
</feature>
<dbReference type="InterPro" id="IPR023296">
    <property type="entry name" value="Glyco_hydro_beta-prop_sf"/>
</dbReference>
<protein>
    <submittedName>
        <fullName evidence="2">Glycosylase</fullName>
    </submittedName>
</protein>
<accession>A0A1S2VRF3</accession>
<proteinExistence type="predicted"/>
<evidence type="ECO:0000313" key="3">
    <source>
        <dbReference type="Proteomes" id="UP000181790"/>
    </source>
</evidence>
<dbReference type="Gene3D" id="2.115.10.20">
    <property type="entry name" value="Glycosyl hydrolase domain, family 43"/>
    <property type="match status" value="2"/>
</dbReference>
<reference evidence="2 3" key="1">
    <citation type="submission" date="2016-10" db="EMBL/GenBank/DDBJ databases">
        <title>Arsenicibacter rosenii gen. nov., sp. nov., an efficient arsenic-methylating bacterium isolated from an arsenic-contaminated paddy soil.</title>
        <authorList>
            <person name="Huang K."/>
        </authorList>
    </citation>
    <scope>NUCLEOTIDE SEQUENCE [LARGE SCALE GENOMIC DNA]</scope>
    <source>
        <strain evidence="2 3">SM-1</strain>
    </source>
</reference>
<dbReference type="Proteomes" id="UP000181790">
    <property type="component" value="Unassembled WGS sequence"/>
</dbReference>
<organism evidence="2 3">
    <name type="scientific">Arsenicibacter rosenii</name>
    <dbReference type="NCBI Taxonomy" id="1750698"/>
    <lineage>
        <taxon>Bacteria</taxon>
        <taxon>Pseudomonadati</taxon>
        <taxon>Bacteroidota</taxon>
        <taxon>Cytophagia</taxon>
        <taxon>Cytophagales</taxon>
        <taxon>Spirosomataceae</taxon>
        <taxon>Arsenicibacter</taxon>
    </lineage>
</organism>
<dbReference type="SUPFAM" id="SSF75005">
    <property type="entry name" value="Arabinanase/levansucrase/invertase"/>
    <property type="match status" value="2"/>
</dbReference>
<dbReference type="EMBL" id="MORL01000002">
    <property type="protein sequence ID" value="OIN60408.1"/>
    <property type="molecule type" value="Genomic_DNA"/>
</dbReference>